<keyword evidence="7 17" id="KW-0067">ATP-binding</keyword>
<evidence type="ECO:0000259" key="21">
    <source>
        <dbReference type="PROSITE" id="PS51385"/>
    </source>
</evidence>
<dbReference type="PANTHER" id="PTHR12592">
    <property type="entry name" value="ATP-DEPENDENT (S)-NAD(P)H-HYDRATE DEHYDRATASE FAMILY MEMBER"/>
    <property type="match status" value="1"/>
</dbReference>
<feature type="binding site" evidence="17">
    <location>
        <position position="376"/>
    </location>
    <ligand>
        <name>(6S)-NADPHX</name>
        <dbReference type="ChEBI" id="CHEBI:64076"/>
    </ligand>
</feature>
<comment type="catalytic activity">
    <reaction evidence="15 17 19">
        <text>(6S)-NADHX + ADP = AMP + phosphate + NADH + H(+)</text>
        <dbReference type="Rhea" id="RHEA:32223"/>
        <dbReference type="ChEBI" id="CHEBI:15378"/>
        <dbReference type="ChEBI" id="CHEBI:43474"/>
        <dbReference type="ChEBI" id="CHEBI:57945"/>
        <dbReference type="ChEBI" id="CHEBI:64074"/>
        <dbReference type="ChEBI" id="CHEBI:456215"/>
        <dbReference type="ChEBI" id="CHEBI:456216"/>
        <dbReference type="EC" id="4.2.1.136"/>
    </reaction>
</comment>
<keyword evidence="9 18" id="KW-0630">Potassium</keyword>
<feature type="binding site" evidence="18">
    <location>
        <begin position="130"/>
        <end position="136"/>
    </location>
    <ligand>
        <name>(6S)-NADPHX</name>
        <dbReference type="ChEBI" id="CHEBI:64076"/>
    </ligand>
</feature>
<feature type="binding site" evidence="17">
    <location>
        <position position="443"/>
    </location>
    <ligand>
        <name>(6S)-NADPHX</name>
        <dbReference type="ChEBI" id="CHEBI:64076"/>
    </ligand>
</feature>
<evidence type="ECO:0000256" key="13">
    <source>
        <dbReference type="ARBA" id="ARBA00023268"/>
    </source>
</evidence>
<dbReference type="InterPro" id="IPR004443">
    <property type="entry name" value="YjeF_N_dom"/>
</dbReference>
<evidence type="ECO:0000256" key="15">
    <source>
        <dbReference type="ARBA" id="ARBA00048238"/>
    </source>
</evidence>
<comment type="subunit">
    <text evidence="17">Homotetramer.</text>
</comment>
<dbReference type="GO" id="GO:0005524">
    <property type="term" value="F:ATP binding"/>
    <property type="evidence" value="ECO:0007669"/>
    <property type="project" value="UniProtKB-UniRule"/>
</dbReference>
<keyword evidence="6 17" id="KW-0547">Nucleotide-binding</keyword>
<dbReference type="HAMAP" id="MF_01966">
    <property type="entry name" value="NADHX_epimerase"/>
    <property type="match status" value="1"/>
</dbReference>
<comment type="function">
    <text evidence="18">Catalyzes the epimerization of the S- and R-forms of NAD(P)HX, a damaged form of NAD(P)H that is a result of enzymatic or heat-dependent hydration. This is a prerequisite for the S-specific NAD(P)H-hydrate dehydratase to allow the repair of both epimers of NAD(P)HX.</text>
</comment>
<protein>
    <recommendedName>
        <fullName evidence="19">Bifunctional NAD(P)H-hydrate repair enzyme</fullName>
    </recommendedName>
    <alternativeName>
        <fullName evidence="19">Nicotinamide nucleotide repair protein</fullName>
    </alternativeName>
    <domain>
        <recommendedName>
            <fullName evidence="19">ADP-dependent (S)-NAD(P)H-hydrate dehydratase</fullName>
            <ecNumber evidence="19">4.2.1.136</ecNumber>
        </recommendedName>
        <alternativeName>
            <fullName evidence="19">ADP-dependent NAD(P)HX dehydratase</fullName>
        </alternativeName>
    </domain>
    <domain>
        <recommendedName>
            <fullName evidence="19">NAD(P)H-hydrate epimerase</fullName>
            <ecNumber evidence="19">5.1.99.6</ecNumber>
        </recommendedName>
    </domain>
</protein>
<comment type="similarity">
    <text evidence="17">Belongs to the NnrD/CARKD family.</text>
</comment>
<dbReference type="NCBIfam" id="TIGR00197">
    <property type="entry name" value="yjeF_nterm"/>
    <property type="match status" value="1"/>
</dbReference>
<comment type="catalytic activity">
    <reaction evidence="1 18 19">
        <text>(6R)-NADHX = (6S)-NADHX</text>
        <dbReference type="Rhea" id="RHEA:32215"/>
        <dbReference type="ChEBI" id="CHEBI:64074"/>
        <dbReference type="ChEBI" id="CHEBI:64075"/>
        <dbReference type="EC" id="5.1.99.6"/>
    </reaction>
</comment>
<comment type="similarity">
    <text evidence="4 19">In the C-terminal section; belongs to the NnrD/CARKD family.</text>
</comment>
<evidence type="ECO:0000256" key="14">
    <source>
        <dbReference type="ARBA" id="ARBA00025153"/>
    </source>
</evidence>
<feature type="binding site" evidence="18">
    <location>
        <position position="159"/>
    </location>
    <ligand>
        <name>(6S)-NADPHX</name>
        <dbReference type="ChEBI" id="CHEBI:64076"/>
    </ligand>
</feature>
<dbReference type="EMBL" id="CP041666">
    <property type="protein sequence ID" value="QDP39148.1"/>
    <property type="molecule type" value="Genomic_DNA"/>
</dbReference>
<comment type="function">
    <text evidence="17">Catalyzes the dehydration of the S-form of NAD(P)HX at the expense of ADP, which is converted to AMP. Together with NAD(P)HX epimerase, which catalyzes the epimerization of the S- and R-forms, the enzyme allows the repair of both epimers of NAD(P)HX, a damaged form of NAD(P)H that is a result of enzymatic or heat-dependent hydration.</text>
</comment>
<dbReference type="GO" id="GO:0052856">
    <property type="term" value="F:NAD(P)HX epimerase activity"/>
    <property type="evidence" value="ECO:0007669"/>
    <property type="project" value="UniProtKB-UniRule"/>
</dbReference>
<feature type="binding site" evidence="17">
    <location>
        <begin position="413"/>
        <end position="417"/>
    </location>
    <ligand>
        <name>AMP</name>
        <dbReference type="ChEBI" id="CHEBI:456215"/>
    </ligand>
</feature>
<dbReference type="InterPro" id="IPR036652">
    <property type="entry name" value="YjeF_N_dom_sf"/>
</dbReference>
<feature type="binding site" evidence="18">
    <location>
        <position position="126"/>
    </location>
    <ligand>
        <name>K(+)</name>
        <dbReference type="ChEBI" id="CHEBI:29103"/>
    </ligand>
</feature>
<evidence type="ECO:0000256" key="3">
    <source>
        <dbReference type="ARBA" id="ARBA00006001"/>
    </source>
</evidence>
<evidence type="ECO:0000256" key="18">
    <source>
        <dbReference type="HAMAP-Rule" id="MF_01966"/>
    </source>
</evidence>
<dbReference type="GO" id="GO:0110051">
    <property type="term" value="P:metabolite repair"/>
    <property type="evidence" value="ECO:0007669"/>
    <property type="project" value="TreeGrafter"/>
</dbReference>
<keyword evidence="11 18" id="KW-0413">Isomerase</keyword>
<comment type="similarity">
    <text evidence="18">Belongs to the NnrE/AIBP family.</text>
</comment>
<dbReference type="CDD" id="cd01171">
    <property type="entry name" value="YXKO-related"/>
    <property type="match status" value="1"/>
</dbReference>
<keyword evidence="23" id="KW-1185">Reference proteome</keyword>
<comment type="caution">
    <text evidence="17">Lacks conserved residue(s) required for the propagation of feature annotation.</text>
</comment>
<organism evidence="22 23">
    <name type="scientific">Radiobacillus deserti</name>
    <dbReference type="NCBI Taxonomy" id="2594883"/>
    <lineage>
        <taxon>Bacteria</taxon>
        <taxon>Bacillati</taxon>
        <taxon>Bacillota</taxon>
        <taxon>Bacilli</taxon>
        <taxon>Bacillales</taxon>
        <taxon>Bacillaceae</taxon>
        <taxon>Radiobacillus</taxon>
    </lineage>
</organism>
<feature type="binding site" evidence="17">
    <location>
        <position position="325"/>
    </location>
    <ligand>
        <name>(6S)-NADPHX</name>
        <dbReference type="ChEBI" id="CHEBI:64076"/>
    </ligand>
</feature>
<dbReference type="InterPro" id="IPR029056">
    <property type="entry name" value="Ribokinase-like"/>
</dbReference>
<evidence type="ECO:0000256" key="9">
    <source>
        <dbReference type="ARBA" id="ARBA00022958"/>
    </source>
</evidence>
<feature type="binding site" evidence="18">
    <location>
        <position position="58"/>
    </location>
    <ligand>
        <name>K(+)</name>
        <dbReference type="ChEBI" id="CHEBI:29103"/>
    </ligand>
</feature>
<evidence type="ECO:0000256" key="7">
    <source>
        <dbReference type="ARBA" id="ARBA00022840"/>
    </source>
</evidence>
<gene>
    <name evidence="17" type="primary">nnrD</name>
    <name evidence="18" type="synonym">nnrE</name>
    <name evidence="22" type="ORF">FN924_02335</name>
</gene>
<dbReference type="OrthoDB" id="9806925at2"/>
<feature type="binding site" evidence="17">
    <location>
        <position position="442"/>
    </location>
    <ligand>
        <name>AMP</name>
        <dbReference type="ChEBI" id="CHEBI:456215"/>
    </ligand>
</feature>
<name>A0A516KCL1_9BACI</name>
<comment type="catalytic activity">
    <reaction evidence="16 17 19">
        <text>(6S)-NADPHX + ADP = AMP + phosphate + NADPH + H(+)</text>
        <dbReference type="Rhea" id="RHEA:32235"/>
        <dbReference type="ChEBI" id="CHEBI:15378"/>
        <dbReference type="ChEBI" id="CHEBI:43474"/>
        <dbReference type="ChEBI" id="CHEBI:57783"/>
        <dbReference type="ChEBI" id="CHEBI:64076"/>
        <dbReference type="ChEBI" id="CHEBI:456215"/>
        <dbReference type="ChEBI" id="CHEBI:456216"/>
        <dbReference type="EC" id="4.2.1.136"/>
    </reaction>
</comment>
<dbReference type="SUPFAM" id="SSF64153">
    <property type="entry name" value="YjeF N-terminal domain-like"/>
    <property type="match status" value="1"/>
</dbReference>
<evidence type="ECO:0000256" key="16">
    <source>
        <dbReference type="ARBA" id="ARBA00049209"/>
    </source>
</evidence>
<dbReference type="Gene3D" id="3.40.50.10260">
    <property type="entry name" value="YjeF N-terminal domain"/>
    <property type="match status" value="1"/>
</dbReference>
<keyword evidence="12 17" id="KW-0456">Lyase</keyword>
<comment type="catalytic activity">
    <reaction evidence="2 18 19">
        <text>(6R)-NADPHX = (6S)-NADPHX</text>
        <dbReference type="Rhea" id="RHEA:32227"/>
        <dbReference type="ChEBI" id="CHEBI:64076"/>
        <dbReference type="ChEBI" id="CHEBI:64077"/>
        <dbReference type="EC" id="5.1.99.6"/>
    </reaction>
</comment>
<evidence type="ECO:0000313" key="23">
    <source>
        <dbReference type="Proteomes" id="UP000315215"/>
    </source>
</evidence>
<evidence type="ECO:0000313" key="22">
    <source>
        <dbReference type="EMBL" id="QDP39148.1"/>
    </source>
</evidence>
<comment type="function">
    <text evidence="14 19">Bifunctional enzyme that catalyzes the epimerization of the S- and R-forms of NAD(P)HX and the dehydration of the S-form of NAD(P)HX at the expense of ADP, which is converted to AMP. This allows the repair of both epimers of NAD(P)HX, a damaged form of NAD(P)H that is a result of enzymatic or heat-dependent hydration.</text>
</comment>
<dbReference type="EC" id="4.2.1.136" evidence="19"/>
<evidence type="ECO:0000256" key="11">
    <source>
        <dbReference type="ARBA" id="ARBA00023235"/>
    </source>
</evidence>
<evidence type="ECO:0000256" key="2">
    <source>
        <dbReference type="ARBA" id="ARBA00000909"/>
    </source>
</evidence>
<dbReference type="NCBIfam" id="TIGR00196">
    <property type="entry name" value="yjeF_cterm"/>
    <property type="match status" value="1"/>
</dbReference>
<dbReference type="KEGG" id="aqt:FN924_02335"/>
<feature type="binding site" evidence="18">
    <location>
        <position position="162"/>
    </location>
    <ligand>
        <name>K(+)</name>
        <dbReference type="ChEBI" id="CHEBI:29103"/>
    </ligand>
</feature>
<sequence length="505" mass="55214">MHIVTAKEMYEIDRITMEEYGLDGRILMENAGRAIAKQLEGLLSLNQRITILVGSGNNGGDGFVIGRTMMNAGYSVRILQLVEDNRIRGDAQYHKQLFLSFGGTLLHWNESFDLKELEEETDVWVDAMLGIGAKGALRSPFSEVCTFVNRSERLTVSVDIPSGIPADEESGYTEEAIHADITYIIEAPKLSTFLERYASYYGRWEVVRIGIPNSAWSFIKRAIWSDQSVQQTLPTRSRFSHKGSHGRGFVIGGSQSMPGSVALTSSAALRAGAGLLTIGTVPEAIPSIAAQLTEATFHAMKGQNGWIQAQELDLSPYDSVVIGMGMGRAEETASITRQVVKSAHCPLLIDADGLYHIQHHKSSLRERSHPTVLTPHPGEMAMLSNQTISSVLDHPISISKTFAMEYGVYLVLKGPFTIITTPDGEQWVNLTGNAGLAKGGSGDALAGVLLTMMMQHETIQHALSNGCYLHGKSADYMVEHQHSDRDLLATDVIHGLIQIFRTLSS</sequence>
<proteinExistence type="inferred from homology"/>
<dbReference type="InterPro" id="IPR000631">
    <property type="entry name" value="CARKD"/>
</dbReference>
<comment type="similarity">
    <text evidence="3 19">In the N-terminal section; belongs to the NnrE/AIBP family.</text>
</comment>
<dbReference type="GO" id="GO:0046496">
    <property type="term" value="P:nicotinamide nucleotide metabolic process"/>
    <property type="evidence" value="ECO:0007669"/>
    <property type="project" value="UniProtKB-UniRule"/>
</dbReference>
<dbReference type="Gene3D" id="3.40.1190.20">
    <property type="match status" value="1"/>
</dbReference>
<dbReference type="Pfam" id="PF03853">
    <property type="entry name" value="YjeF_N"/>
    <property type="match status" value="1"/>
</dbReference>
<evidence type="ECO:0000256" key="1">
    <source>
        <dbReference type="ARBA" id="ARBA00000013"/>
    </source>
</evidence>
<dbReference type="Pfam" id="PF01256">
    <property type="entry name" value="Carb_kinase"/>
    <property type="match status" value="1"/>
</dbReference>
<dbReference type="GO" id="GO:0052855">
    <property type="term" value="F:ADP-dependent NAD(P)H-hydrate dehydratase activity"/>
    <property type="evidence" value="ECO:0007669"/>
    <property type="project" value="UniProtKB-UniRule"/>
</dbReference>
<dbReference type="HAMAP" id="MF_01965">
    <property type="entry name" value="NADHX_dehydratase"/>
    <property type="match status" value="1"/>
</dbReference>
<dbReference type="SUPFAM" id="SSF53613">
    <property type="entry name" value="Ribokinase-like"/>
    <property type="match status" value="1"/>
</dbReference>
<comment type="cofactor">
    <cofactor evidence="17">
        <name>Mg(2+)</name>
        <dbReference type="ChEBI" id="CHEBI:18420"/>
    </cofactor>
</comment>
<dbReference type="PIRSF" id="PIRSF017184">
    <property type="entry name" value="Nnr"/>
    <property type="match status" value="1"/>
</dbReference>
<dbReference type="GO" id="GO:0046872">
    <property type="term" value="F:metal ion binding"/>
    <property type="evidence" value="ECO:0007669"/>
    <property type="project" value="UniProtKB-UniRule"/>
</dbReference>
<keyword evidence="13" id="KW-0511">Multifunctional enzyme</keyword>
<dbReference type="InterPro" id="IPR030677">
    <property type="entry name" value="Nnr"/>
</dbReference>
<dbReference type="EC" id="5.1.99.6" evidence="19"/>
<evidence type="ECO:0000256" key="12">
    <source>
        <dbReference type="ARBA" id="ARBA00023239"/>
    </source>
</evidence>
<dbReference type="AlphaFoldDB" id="A0A516KCL1"/>
<dbReference type="PANTHER" id="PTHR12592:SF0">
    <property type="entry name" value="ATP-DEPENDENT (S)-NAD(P)H-HYDRATE DEHYDRATASE"/>
    <property type="match status" value="1"/>
</dbReference>
<keyword evidence="10 17" id="KW-0520">NAD</keyword>
<dbReference type="Proteomes" id="UP000315215">
    <property type="component" value="Chromosome"/>
</dbReference>
<keyword evidence="5 18" id="KW-0479">Metal-binding</keyword>
<accession>A0A516KCL1</accession>
<evidence type="ECO:0000259" key="20">
    <source>
        <dbReference type="PROSITE" id="PS51383"/>
    </source>
</evidence>
<dbReference type="PROSITE" id="PS51385">
    <property type="entry name" value="YJEF_N"/>
    <property type="match status" value="1"/>
</dbReference>
<evidence type="ECO:0000256" key="10">
    <source>
        <dbReference type="ARBA" id="ARBA00023027"/>
    </source>
</evidence>
<dbReference type="RefSeq" id="WP_143891898.1">
    <property type="nucleotide sequence ID" value="NZ_CP041666.1"/>
</dbReference>
<feature type="binding site" evidence="18">
    <location>
        <begin position="57"/>
        <end position="61"/>
    </location>
    <ligand>
        <name>(6S)-NADPHX</name>
        <dbReference type="ChEBI" id="CHEBI:64076"/>
    </ligand>
</feature>
<evidence type="ECO:0000256" key="8">
    <source>
        <dbReference type="ARBA" id="ARBA00022857"/>
    </source>
</evidence>
<comment type="cofactor">
    <cofactor evidence="18 19">
        <name>K(+)</name>
        <dbReference type="ChEBI" id="CHEBI:29103"/>
    </cofactor>
    <text evidence="18 19">Binds 1 potassium ion per subunit.</text>
</comment>
<evidence type="ECO:0000256" key="17">
    <source>
        <dbReference type="HAMAP-Rule" id="MF_01965"/>
    </source>
</evidence>
<evidence type="ECO:0000256" key="5">
    <source>
        <dbReference type="ARBA" id="ARBA00022723"/>
    </source>
</evidence>
<dbReference type="PROSITE" id="PS51383">
    <property type="entry name" value="YJEF_C_3"/>
    <property type="match status" value="1"/>
</dbReference>
<feature type="domain" description="YjeF C-terminal" evidence="20">
    <location>
        <begin position="225"/>
        <end position="503"/>
    </location>
</feature>
<feature type="domain" description="YjeF N-terminal" evidence="21">
    <location>
        <begin position="9"/>
        <end position="217"/>
    </location>
</feature>
<evidence type="ECO:0000256" key="19">
    <source>
        <dbReference type="PIRNR" id="PIRNR017184"/>
    </source>
</evidence>
<evidence type="ECO:0000256" key="4">
    <source>
        <dbReference type="ARBA" id="ARBA00009524"/>
    </source>
</evidence>
<keyword evidence="8 17" id="KW-0521">NADP</keyword>
<evidence type="ECO:0000256" key="6">
    <source>
        <dbReference type="ARBA" id="ARBA00022741"/>
    </source>
</evidence>
<reference evidence="22 23" key="1">
    <citation type="submission" date="2019-07" db="EMBL/GenBank/DDBJ databases">
        <authorList>
            <person name="Li J."/>
        </authorList>
    </citation>
    <scope>NUCLEOTIDE SEQUENCE [LARGE SCALE GENOMIC DNA]</scope>
    <source>
        <strain evidence="22 23">TKL69</strain>
    </source>
</reference>